<keyword evidence="5" id="KW-0418">Kinase</keyword>
<dbReference type="EC" id="2.7.11.1" evidence="1"/>
<feature type="compositionally biased region" description="Low complexity" evidence="9">
    <location>
        <begin position="21"/>
        <end position="31"/>
    </location>
</feature>
<keyword evidence="4" id="KW-0547">Nucleotide-binding</keyword>
<evidence type="ECO:0000256" key="5">
    <source>
        <dbReference type="ARBA" id="ARBA00022777"/>
    </source>
</evidence>
<dbReference type="InterPro" id="IPR028375">
    <property type="entry name" value="KA1/Ssp2_C"/>
</dbReference>
<keyword evidence="6" id="KW-0067">ATP-binding</keyword>
<feature type="compositionally biased region" description="Low complexity" evidence="9">
    <location>
        <begin position="499"/>
        <end position="521"/>
    </location>
</feature>
<comment type="caution">
    <text evidence="11">The sequence shown here is derived from an EMBL/GenBank/DDBJ whole genome shotgun (WGS) entry which is preliminary data.</text>
</comment>
<feature type="compositionally biased region" description="Acidic residues" evidence="9">
    <location>
        <begin position="334"/>
        <end position="346"/>
    </location>
</feature>
<evidence type="ECO:0000313" key="11">
    <source>
        <dbReference type="EMBL" id="KAK7682030.1"/>
    </source>
</evidence>
<evidence type="ECO:0000256" key="6">
    <source>
        <dbReference type="ARBA" id="ARBA00022840"/>
    </source>
</evidence>
<dbReference type="GO" id="GO:0004674">
    <property type="term" value="F:protein serine/threonine kinase activity"/>
    <property type="evidence" value="ECO:0007669"/>
    <property type="project" value="UniProtKB-KW"/>
</dbReference>
<dbReference type="Gene3D" id="3.30.310.80">
    <property type="entry name" value="Kinase associated domain 1, KA1"/>
    <property type="match status" value="2"/>
</dbReference>
<dbReference type="SUPFAM" id="SSF103243">
    <property type="entry name" value="KA1-like"/>
    <property type="match status" value="1"/>
</dbReference>
<comment type="catalytic activity">
    <reaction evidence="7">
        <text>L-threonyl-[protein] + ATP = O-phospho-L-threonyl-[protein] + ADP + H(+)</text>
        <dbReference type="Rhea" id="RHEA:46608"/>
        <dbReference type="Rhea" id="RHEA-COMP:11060"/>
        <dbReference type="Rhea" id="RHEA-COMP:11605"/>
        <dbReference type="ChEBI" id="CHEBI:15378"/>
        <dbReference type="ChEBI" id="CHEBI:30013"/>
        <dbReference type="ChEBI" id="CHEBI:30616"/>
        <dbReference type="ChEBI" id="CHEBI:61977"/>
        <dbReference type="ChEBI" id="CHEBI:456216"/>
        <dbReference type="EC" id="2.7.11.1"/>
    </reaction>
</comment>
<feature type="region of interest" description="Disordered" evidence="9">
    <location>
        <begin position="179"/>
        <end position="371"/>
    </location>
</feature>
<feature type="compositionally biased region" description="Basic and acidic residues" evidence="9">
    <location>
        <begin position="359"/>
        <end position="371"/>
    </location>
</feature>
<dbReference type="InterPro" id="IPR001772">
    <property type="entry name" value="KA1_dom"/>
</dbReference>
<comment type="catalytic activity">
    <reaction evidence="8">
        <text>L-seryl-[protein] + ATP = O-phospho-L-seryl-[protein] + ADP + H(+)</text>
        <dbReference type="Rhea" id="RHEA:17989"/>
        <dbReference type="Rhea" id="RHEA-COMP:9863"/>
        <dbReference type="Rhea" id="RHEA-COMP:11604"/>
        <dbReference type="ChEBI" id="CHEBI:15378"/>
        <dbReference type="ChEBI" id="CHEBI:29999"/>
        <dbReference type="ChEBI" id="CHEBI:30616"/>
        <dbReference type="ChEBI" id="CHEBI:83421"/>
        <dbReference type="ChEBI" id="CHEBI:456216"/>
        <dbReference type="EC" id="2.7.11.1"/>
    </reaction>
</comment>
<feature type="compositionally biased region" description="Polar residues" evidence="9">
    <location>
        <begin position="256"/>
        <end position="266"/>
    </location>
</feature>
<reference evidence="11 12" key="1">
    <citation type="submission" date="2022-09" db="EMBL/GenBank/DDBJ databases">
        <authorList>
            <person name="Palmer J.M."/>
        </authorList>
    </citation>
    <scope>NUCLEOTIDE SEQUENCE [LARGE SCALE GENOMIC DNA]</scope>
    <source>
        <strain evidence="11 12">DSM 7382</strain>
    </source>
</reference>
<keyword evidence="3" id="KW-0808">Transferase</keyword>
<accession>A0AAW0FZ35</accession>
<keyword evidence="2" id="KW-0723">Serine/threonine-protein kinase</keyword>
<dbReference type="AlphaFoldDB" id="A0AAW0FZ35"/>
<gene>
    <name evidence="11" type="ORF">QCA50_014994</name>
</gene>
<evidence type="ECO:0000256" key="1">
    <source>
        <dbReference type="ARBA" id="ARBA00012513"/>
    </source>
</evidence>
<feature type="region of interest" description="Disordered" evidence="9">
    <location>
        <begin position="1"/>
        <end position="165"/>
    </location>
</feature>
<evidence type="ECO:0000256" key="2">
    <source>
        <dbReference type="ARBA" id="ARBA00022527"/>
    </source>
</evidence>
<protein>
    <recommendedName>
        <fullName evidence="1">non-specific serine/threonine protein kinase</fullName>
        <ecNumber evidence="1">2.7.11.1</ecNumber>
    </recommendedName>
</protein>
<feature type="compositionally biased region" description="Basic and acidic residues" evidence="9">
    <location>
        <begin position="475"/>
        <end position="492"/>
    </location>
</feature>
<evidence type="ECO:0000256" key="3">
    <source>
        <dbReference type="ARBA" id="ARBA00022679"/>
    </source>
</evidence>
<name>A0AAW0FZ35_9APHY</name>
<keyword evidence="12" id="KW-1185">Reference proteome</keyword>
<sequence>MALPRLPAPETSHFSGMSYEPSAATPSPTAAHFPQPRARDPALTNLTVPKRQMADTHSVPSSPVKPNMTSLPRAPQASAHKRSHSLSQRPSVSRGWAGMFGGSPTPNPVEESDENGTIRGNRRDMMEPPKTAGPELSAFAEQMEKSQQQQEQHQQDDSYRLPMPISAGATLVRKFGSLLGGGRESSIRHSTAKRGSIFTGGFSPRPSGEAGDSEKRSQNSATLLNGEENEKENEVPVPPTPQITTEGPTPTPSPSAITHSQSQPIGNTHRRAATIMDPGSRAVRHERRSSTGAAFFSNVGGTIGRHRRPSTGGYGYTQSRGSTGGDRAFGRTEEVDEQGEVQEETEGAEHGVLSNGADNENKVAGDHSGDEKEFKPVFLKGLFSVATTSTKQPNVIQADVRRVLDRMQVQYRETKTGFECIHMPSIDLASVQQPESPPSRRSQHRKQSSIGSHDTENGKKTVTRKTSKLSFGMKSNKDKDKDREHGKDKELPSRPSGGTTLSMTPSSHSSSFFHVSNTTHTAEPMRSDVDQVTAVPENDQPPRSASPAASKILPPIPRDYAGASPQSATPFPTGEVDPEVFESIGNNSLAVRFEINLVKVPWLPLHGIQFRRLTGDGWQYHTLARRVLTELKL</sequence>
<feature type="region of interest" description="Disordered" evidence="9">
    <location>
        <begin position="430"/>
        <end position="574"/>
    </location>
</feature>
<evidence type="ECO:0000256" key="8">
    <source>
        <dbReference type="ARBA" id="ARBA00048679"/>
    </source>
</evidence>
<feature type="domain" description="KA1" evidence="10">
    <location>
        <begin position="584"/>
        <end position="633"/>
    </location>
</feature>
<evidence type="ECO:0000256" key="9">
    <source>
        <dbReference type="SAM" id="MobiDB-lite"/>
    </source>
</evidence>
<organism evidence="11 12">
    <name type="scientific">Cerrena zonata</name>
    <dbReference type="NCBI Taxonomy" id="2478898"/>
    <lineage>
        <taxon>Eukaryota</taxon>
        <taxon>Fungi</taxon>
        <taxon>Dikarya</taxon>
        <taxon>Basidiomycota</taxon>
        <taxon>Agaricomycotina</taxon>
        <taxon>Agaricomycetes</taxon>
        <taxon>Polyporales</taxon>
        <taxon>Cerrenaceae</taxon>
        <taxon>Cerrena</taxon>
    </lineage>
</organism>
<dbReference type="PROSITE" id="PS50032">
    <property type="entry name" value="KA1"/>
    <property type="match status" value="1"/>
</dbReference>
<dbReference type="Proteomes" id="UP001385951">
    <property type="component" value="Unassembled WGS sequence"/>
</dbReference>
<evidence type="ECO:0000256" key="4">
    <source>
        <dbReference type="ARBA" id="ARBA00022741"/>
    </source>
</evidence>
<evidence type="ECO:0000259" key="10">
    <source>
        <dbReference type="PROSITE" id="PS50032"/>
    </source>
</evidence>
<evidence type="ECO:0000256" key="7">
    <source>
        <dbReference type="ARBA" id="ARBA00047899"/>
    </source>
</evidence>
<dbReference type="GO" id="GO:0005524">
    <property type="term" value="F:ATP binding"/>
    <property type="evidence" value="ECO:0007669"/>
    <property type="project" value="UniProtKB-KW"/>
</dbReference>
<dbReference type="EMBL" id="JASBNA010000038">
    <property type="protein sequence ID" value="KAK7682030.1"/>
    <property type="molecule type" value="Genomic_DNA"/>
</dbReference>
<dbReference type="Pfam" id="PF02149">
    <property type="entry name" value="KA1"/>
    <property type="match status" value="1"/>
</dbReference>
<evidence type="ECO:0000313" key="12">
    <source>
        <dbReference type="Proteomes" id="UP001385951"/>
    </source>
</evidence>
<proteinExistence type="predicted"/>